<dbReference type="InterPro" id="IPR039749">
    <property type="entry name" value="NUB1"/>
</dbReference>
<dbReference type="InterPro" id="IPR029071">
    <property type="entry name" value="Ubiquitin-like_domsf"/>
</dbReference>
<dbReference type="PANTHER" id="PTHR12948:SF3">
    <property type="entry name" value="NEDD8 ULTIMATE BUSTER 1"/>
    <property type="match status" value="1"/>
</dbReference>
<reference evidence="2" key="2">
    <citation type="submission" date="2023-06" db="EMBL/GenBank/DDBJ databases">
        <authorList>
            <person name="Swenson N.G."/>
            <person name="Wegrzyn J.L."/>
            <person name="Mcevoy S.L."/>
        </authorList>
    </citation>
    <scope>NUCLEOTIDE SEQUENCE</scope>
    <source>
        <strain evidence="2">NS2018</strain>
        <tissue evidence="2">Leaf</tissue>
    </source>
</reference>
<evidence type="ECO:0000313" key="2">
    <source>
        <dbReference type="EMBL" id="KAK0571569.1"/>
    </source>
</evidence>
<accession>A0AA39UJ14</accession>
<organism evidence="2 3">
    <name type="scientific">Acer saccharum</name>
    <name type="common">Sugar maple</name>
    <dbReference type="NCBI Taxonomy" id="4024"/>
    <lineage>
        <taxon>Eukaryota</taxon>
        <taxon>Viridiplantae</taxon>
        <taxon>Streptophyta</taxon>
        <taxon>Embryophyta</taxon>
        <taxon>Tracheophyta</taxon>
        <taxon>Spermatophyta</taxon>
        <taxon>Magnoliopsida</taxon>
        <taxon>eudicotyledons</taxon>
        <taxon>Gunneridae</taxon>
        <taxon>Pentapetalae</taxon>
        <taxon>rosids</taxon>
        <taxon>malvids</taxon>
        <taxon>Sapindales</taxon>
        <taxon>Sapindaceae</taxon>
        <taxon>Hippocastanoideae</taxon>
        <taxon>Acereae</taxon>
        <taxon>Acer</taxon>
    </lineage>
</organism>
<dbReference type="PANTHER" id="PTHR12948">
    <property type="entry name" value="NEDD8 ULTIMATE BUSTER-1 BS4 PROTEIN"/>
    <property type="match status" value="1"/>
</dbReference>
<dbReference type="GO" id="GO:2000058">
    <property type="term" value="P:regulation of ubiquitin-dependent protein catabolic process"/>
    <property type="evidence" value="ECO:0007669"/>
    <property type="project" value="TreeGrafter"/>
</dbReference>
<dbReference type="Gene3D" id="3.10.20.90">
    <property type="entry name" value="Phosphatidylinositol 3-kinase Catalytic Subunit, Chain A, domain 1"/>
    <property type="match status" value="1"/>
</dbReference>
<protein>
    <recommendedName>
        <fullName evidence="1">Ubiquitin-like domain-containing protein</fullName>
    </recommendedName>
</protein>
<dbReference type="Proteomes" id="UP001168877">
    <property type="component" value="Unassembled WGS sequence"/>
</dbReference>
<evidence type="ECO:0000313" key="3">
    <source>
        <dbReference type="Proteomes" id="UP001168877"/>
    </source>
</evidence>
<proteinExistence type="predicted"/>
<dbReference type="AlphaFoldDB" id="A0AA39UJ14"/>
<dbReference type="InterPro" id="IPR000626">
    <property type="entry name" value="Ubiquitin-like_dom"/>
</dbReference>
<dbReference type="PROSITE" id="PS50053">
    <property type="entry name" value="UBIQUITIN_2"/>
    <property type="match status" value="1"/>
</dbReference>
<sequence length="259" mass="29453">MAKLKIAGTWSGDLQVELEQWTVPMLREEVAKQSSMLPETINLICAGKVLKDGDGSEKLSQLGIKNNAKILATRVSADEGKSLVAEEERSRRLTRVKAAAAALVERHADGSLPLEDFNIELEDQNRETIRFGTETDRRAMMMGLMLHATAKKLIRRQLYTDALEVLTMGEVIEFVQFKERLQCSNQYLMARVESPILQLKQNADNIEEEESVLESLKSGIHFLELSKEIGSKSLTFNEDWQSRQWWTPFHDLHGIAYFD</sequence>
<keyword evidence="3" id="KW-1185">Reference proteome</keyword>
<gene>
    <name evidence="2" type="ORF">LWI29_018261</name>
</gene>
<evidence type="ECO:0000259" key="1">
    <source>
        <dbReference type="PROSITE" id="PS50053"/>
    </source>
</evidence>
<dbReference type="SUPFAM" id="SSF54236">
    <property type="entry name" value="Ubiquitin-like"/>
    <property type="match status" value="1"/>
</dbReference>
<comment type="caution">
    <text evidence="2">The sequence shown here is derived from an EMBL/GenBank/DDBJ whole genome shotgun (WGS) entry which is preliminary data.</text>
</comment>
<dbReference type="EMBL" id="JAUESC010000388">
    <property type="protein sequence ID" value="KAK0571569.1"/>
    <property type="molecule type" value="Genomic_DNA"/>
</dbReference>
<feature type="domain" description="Ubiquitin-like" evidence="1">
    <location>
        <begin position="22"/>
        <end position="70"/>
    </location>
</feature>
<name>A0AA39UJ14_ACESA</name>
<reference evidence="2" key="1">
    <citation type="journal article" date="2022" name="Plant J.">
        <title>Strategies of tolerance reflected in two North American maple genomes.</title>
        <authorList>
            <person name="McEvoy S.L."/>
            <person name="Sezen U.U."/>
            <person name="Trouern-Trend A."/>
            <person name="McMahon S.M."/>
            <person name="Schaberg P.G."/>
            <person name="Yang J."/>
            <person name="Wegrzyn J.L."/>
            <person name="Swenson N.G."/>
        </authorList>
    </citation>
    <scope>NUCLEOTIDE SEQUENCE</scope>
    <source>
        <strain evidence="2">NS2018</strain>
    </source>
</reference>